<sequence length="530" mass="58080">MFQRWSALLLNGCDRTAGLFVRLALTLGVLALLSLPVMSFAGSGEALKAYQSGEYQKALEVWMLLAYEGDAEAQYQLGMMFLHGTGVVVSNQEALYWLSRAAEQGEPRAQYLLGAIYLSGKGLTSNREHGLEWWRAAAHNGNAAAQYGVGTAYLYGAGVPQNSADARKWLTAALKSGSLEAGLLLQNLAELSESKSRSGSVSQYARVGPVSVWIYNAFNRLSVILAEANAGQLVRITERQDDWYLVELSQSLTGWVNITDIEQVSGPNVRVAEGAVLRSGVASVRESSPVVTDLDKNQSLKLVDLAEPWAKLSVPGPLTGWTPVLGLVEQADNHASLQRIWQDEYESRSLGSNRDADIAALSEFLRAQDSVDAGSVTVTENVTPLNEVSSIAQSTGQAQEEPARSELASSEPLKRNDYDWLLAQAPKRYTLELFSSTSEMLMREFYRAQLFDDHVSYFSSSVSGKRWFTLFHGSYSGLDSVQKALGLLPVRLDAMRVRRFSSVVQDLCSTLDDVPVAVLEKLKTHCSEKM</sequence>
<dbReference type="PANTHER" id="PTHR11102:SF160">
    <property type="entry name" value="ERAD-ASSOCIATED E3 UBIQUITIN-PROTEIN LIGASE COMPONENT HRD3"/>
    <property type="match status" value="1"/>
</dbReference>
<accession>A0A160TX64</accession>
<evidence type="ECO:0008006" key="2">
    <source>
        <dbReference type="Google" id="ProtNLM"/>
    </source>
</evidence>
<dbReference type="AlphaFoldDB" id="A0A160TX64"/>
<organism evidence="1">
    <name type="scientific">hydrothermal vent metagenome</name>
    <dbReference type="NCBI Taxonomy" id="652676"/>
    <lineage>
        <taxon>unclassified sequences</taxon>
        <taxon>metagenomes</taxon>
        <taxon>ecological metagenomes</taxon>
    </lineage>
</organism>
<dbReference type="InterPro" id="IPR011990">
    <property type="entry name" value="TPR-like_helical_dom_sf"/>
</dbReference>
<dbReference type="SUPFAM" id="SSF81901">
    <property type="entry name" value="HCP-like"/>
    <property type="match status" value="1"/>
</dbReference>
<dbReference type="Pfam" id="PF08238">
    <property type="entry name" value="Sel1"/>
    <property type="match status" value="3"/>
</dbReference>
<dbReference type="SMART" id="SM00671">
    <property type="entry name" value="SEL1"/>
    <property type="match status" value="3"/>
</dbReference>
<dbReference type="EMBL" id="CZRL01000099">
    <property type="protein sequence ID" value="CUS53964.1"/>
    <property type="molecule type" value="Genomic_DNA"/>
</dbReference>
<dbReference type="PANTHER" id="PTHR11102">
    <property type="entry name" value="SEL-1-LIKE PROTEIN"/>
    <property type="match status" value="1"/>
</dbReference>
<dbReference type="Gene3D" id="2.30.30.40">
    <property type="entry name" value="SH3 Domains"/>
    <property type="match status" value="1"/>
</dbReference>
<protein>
    <recommendedName>
        <fullName evidence="2">SPOR domain-containing protein</fullName>
    </recommendedName>
</protein>
<reference evidence="1" key="1">
    <citation type="submission" date="2015-10" db="EMBL/GenBank/DDBJ databases">
        <authorList>
            <person name="Gilbert D.G."/>
        </authorList>
    </citation>
    <scope>NUCLEOTIDE SEQUENCE</scope>
</reference>
<name>A0A160TX64_9ZZZZ</name>
<dbReference type="InterPro" id="IPR050767">
    <property type="entry name" value="Sel1_AlgK"/>
</dbReference>
<evidence type="ECO:0000313" key="1">
    <source>
        <dbReference type="EMBL" id="CUS53964.1"/>
    </source>
</evidence>
<gene>
    <name evidence="1" type="ORF">MGWOODY_XGa28</name>
</gene>
<proteinExistence type="predicted"/>
<dbReference type="Gene3D" id="3.30.70.1070">
    <property type="entry name" value="Sporulation related repeat"/>
    <property type="match status" value="1"/>
</dbReference>
<dbReference type="GO" id="GO:0042834">
    <property type="term" value="F:peptidoglycan binding"/>
    <property type="evidence" value="ECO:0007669"/>
    <property type="project" value="InterPro"/>
</dbReference>
<dbReference type="InterPro" id="IPR036680">
    <property type="entry name" value="SPOR-like_sf"/>
</dbReference>
<dbReference type="Gene3D" id="1.25.40.10">
    <property type="entry name" value="Tetratricopeptide repeat domain"/>
    <property type="match status" value="1"/>
</dbReference>
<dbReference type="InterPro" id="IPR006597">
    <property type="entry name" value="Sel1-like"/>
</dbReference>